<sequence length="516" mass="58210">MGSLPAEKRFKADSVCIIGAGPSGLAAAKYLLAEQAFSRVTIYEQRSNVGGIWNYVPLPSDEPPKDLAVPQTNPHAGKDEPIWRNSNASKILGQQEKEEAAFMTPLYDRLETNIPRGLMGFSDLTWPEDCQLFPKHEEVLEYIERYAQDVRHLIHFSTQVLDVRPRDDERWSVKTQAVSRDGRGEQNEEVFDAVIVASGHFSVPYIPEVPGIEAWSRAHPGCITHSKFYRKPEHFAGKKVIVVGNSASGIDIGAQIEQVCQSPLLLSSKSESYLSNDPTETKVDKPPIGEFLPESRSVRFEDGSVEADVDAVLYCTGYFYSFPFLDSLQPPLITTGERTENIYQHIFYQRHPSLAFPVLNQKVIPFPMAEAQCSVIARVFSGRLALPMEAEMKEWEKQVEKEMGDGRMFHVLKFPMDADYINMCHDWALSADKSAPANGKVNGLANGGQKAISAQIGKEPPFWDEKAYWTRERFPAIKKAFQSCGEDRHSKRSLEDVGFSYEQWKQDKHDECRKLI</sequence>
<dbReference type="GO" id="GO:0050660">
    <property type="term" value="F:flavin adenine dinucleotide binding"/>
    <property type="evidence" value="ECO:0007669"/>
    <property type="project" value="InterPro"/>
</dbReference>
<gene>
    <name evidence="9" type="ORF">D0868_00236</name>
    <name evidence="8" type="ORF">D0869_08292</name>
</gene>
<keyword evidence="4" id="KW-0274">FAD</keyword>
<protein>
    <submittedName>
        <fullName evidence="8">Uncharacterized protein</fullName>
    </submittedName>
</protein>
<evidence type="ECO:0000256" key="4">
    <source>
        <dbReference type="ARBA" id="ARBA00022827"/>
    </source>
</evidence>
<dbReference type="EMBL" id="QWIJ01000708">
    <property type="protein sequence ID" value="RMX79471.1"/>
    <property type="molecule type" value="Genomic_DNA"/>
</dbReference>
<dbReference type="Proteomes" id="UP000281245">
    <property type="component" value="Unassembled WGS sequence"/>
</dbReference>
<dbReference type="GO" id="GO:0050661">
    <property type="term" value="F:NADP binding"/>
    <property type="evidence" value="ECO:0007669"/>
    <property type="project" value="InterPro"/>
</dbReference>
<evidence type="ECO:0000313" key="9">
    <source>
        <dbReference type="EMBL" id="RMY16575.1"/>
    </source>
</evidence>
<dbReference type="GO" id="GO:0004499">
    <property type="term" value="F:N,N-dimethylaniline monooxygenase activity"/>
    <property type="evidence" value="ECO:0007669"/>
    <property type="project" value="InterPro"/>
</dbReference>
<dbReference type="AlphaFoldDB" id="A0A3M6WM18"/>
<evidence type="ECO:0000256" key="5">
    <source>
        <dbReference type="ARBA" id="ARBA00022857"/>
    </source>
</evidence>
<keyword evidence="3" id="KW-0285">Flavoprotein</keyword>
<comment type="caution">
    <text evidence="8">The sequence shown here is derived from an EMBL/GenBank/DDBJ whole genome shotgun (WGS) entry which is preliminary data.</text>
</comment>
<evidence type="ECO:0000313" key="10">
    <source>
        <dbReference type="Proteomes" id="UP000281245"/>
    </source>
</evidence>
<dbReference type="InterPro" id="IPR036188">
    <property type="entry name" value="FAD/NAD-bd_sf"/>
</dbReference>
<evidence type="ECO:0000313" key="8">
    <source>
        <dbReference type="EMBL" id="RMX79471.1"/>
    </source>
</evidence>
<dbReference type="Proteomes" id="UP000282582">
    <property type="component" value="Unassembled WGS sequence"/>
</dbReference>
<keyword evidence="5" id="KW-0521">NADP</keyword>
<dbReference type="Pfam" id="PF13450">
    <property type="entry name" value="NAD_binding_8"/>
    <property type="match status" value="1"/>
</dbReference>
<keyword evidence="7" id="KW-0503">Monooxygenase</keyword>
<comment type="similarity">
    <text evidence="2">Belongs to the FMO family.</text>
</comment>
<name>A0A3M6WM18_HORWE</name>
<evidence type="ECO:0000256" key="6">
    <source>
        <dbReference type="ARBA" id="ARBA00023002"/>
    </source>
</evidence>
<proteinExistence type="inferred from homology"/>
<accession>A0A3M6WM18</accession>
<dbReference type="PANTHER" id="PTHR23023">
    <property type="entry name" value="DIMETHYLANILINE MONOOXYGENASE"/>
    <property type="match status" value="1"/>
</dbReference>
<evidence type="ECO:0000256" key="1">
    <source>
        <dbReference type="ARBA" id="ARBA00001974"/>
    </source>
</evidence>
<dbReference type="InterPro" id="IPR000960">
    <property type="entry name" value="Flavin_mOase"/>
</dbReference>
<dbReference type="PRINTS" id="PR00370">
    <property type="entry name" value="FMOXYGENASE"/>
</dbReference>
<dbReference type="FunFam" id="3.50.50.60:FF:000138">
    <property type="entry name" value="Flavin-containing monooxygenase"/>
    <property type="match status" value="1"/>
</dbReference>
<organism evidence="8 10">
    <name type="scientific">Hortaea werneckii</name>
    <name type="common">Black yeast</name>
    <name type="synonym">Cladosporium werneckii</name>
    <dbReference type="NCBI Taxonomy" id="91943"/>
    <lineage>
        <taxon>Eukaryota</taxon>
        <taxon>Fungi</taxon>
        <taxon>Dikarya</taxon>
        <taxon>Ascomycota</taxon>
        <taxon>Pezizomycotina</taxon>
        <taxon>Dothideomycetes</taxon>
        <taxon>Dothideomycetidae</taxon>
        <taxon>Mycosphaerellales</taxon>
        <taxon>Teratosphaeriaceae</taxon>
        <taxon>Hortaea</taxon>
    </lineage>
</organism>
<dbReference type="Gene3D" id="3.50.50.60">
    <property type="entry name" value="FAD/NAD(P)-binding domain"/>
    <property type="match status" value="2"/>
</dbReference>
<dbReference type="InterPro" id="IPR050346">
    <property type="entry name" value="FMO-like"/>
</dbReference>
<evidence type="ECO:0000256" key="7">
    <source>
        <dbReference type="ARBA" id="ARBA00023033"/>
    </source>
</evidence>
<keyword evidence="6" id="KW-0560">Oxidoreductase</keyword>
<dbReference type="Pfam" id="PF00743">
    <property type="entry name" value="FMO-like"/>
    <property type="match status" value="2"/>
</dbReference>
<dbReference type="OrthoDB" id="66881at2759"/>
<evidence type="ECO:0000256" key="3">
    <source>
        <dbReference type="ARBA" id="ARBA00022630"/>
    </source>
</evidence>
<reference evidence="10 11" key="1">
    <citation type="journal article" date="2018" name="BMC Genomics">
        <title>Genomic evidence for intraspecific hybridization in a clonal and extremely halotolerant yeast.</title>
        <authorList>
            <person name="Gostincar C."/>
            <person name="Stajich J.E."/>
            <person name="Zupancic J."/>
            <person name="Zalar P."/>
            <person name="Gunde-Cimerman N."/>
        </authorList>
    </citation>
    <scope>NUCLEOTIDE SEQUENCE [LARGE SCALE GENOMIC DNA]</scope>
    <source>
        <strain evidence="9 11">EXF-6654</strain>
        <strain evidence="8 10">EXF-6656</strain>
    </source>
</reference>
<evidence type="ECO:0000256" key="2">
    <source>
        <dbReference type="ARBA" id="ARBA00009183"/>
    </source>
</evidence>
<dbReference type="SUPFAM" id="SSF51905">
    <property type="entry name" value="FAD/NAD(P)-binding domain"/>
    <property type="match status" value="2"/>
</dbReference>
<evidence type="ECO:0000313" key="11">
    <source>
        <dbReference type="Proteomes" id="UP000282582"/>
    </source>
</evidence>
<comment type="cofactor">
    <cofactor evidence="1">
        <name>FAD</name>
        <dbReference type="ChEBI" id="CHEBI:57692"/>
    </cofactor>
</comment>
<dbReference type="EMBL" id="QWIK01000007">
    <property type="protein sequence ID" value="RMY16575.1"/>
    <property type="molecule type" value="Genomic_DNA"/>
</dbReference>
<dbReference type="InterPro" id="IPR020946">
    <property type="entry name" value="Flavin_mOase-like"/>
</dbReference>
<dbReference type="PIRSF" id="PIRSF000332">
    <property type="entry name" value="FMO"/>
    <property type="match status" value="1"/>
</dbReference>